<sequence>MYAHYVPTLKSRSEKGCGQHSRCSTCRPRLGPATWLQSCAPRTKSLVSWKSPPAMFSMVPHWAEHKLACQTYNARTETVASKPSFRSACKRKQFCTIPVANFFESTYATGKPVR</sequence>
<evidence type="ECO:0000313" key="2">
    <source>
        <dbReference type="Proteomes" id="UP000218437"/>
    </source>
</evidence>
<proteinExistence type="predicted"/>
<name>A0A290X024_9BURK</name>
<gene>
    <name evidence="1" type="ORF">CNX70_21800</name>
</gene>
<dbReference type="GO" id="GO:0106300">
    <property type="term" value="P:protein-DNA covalent cross-linking repair"/>
    <property type="evidence" value="ECO:0007669"/>
    <property type="project" value="InterPro"/>
</dbReference>
<dbReference type="KEGG" id="jsv:CNX70_21800"/>
<dbReference type="EMBL" id="CP023422">
    <property type="protein sequence ID" value="ATD62484.1"/>
    <property type="molecule type" value="Genomic_DNA"/>
</dbReference>
<dbReference type="InterPro" id="IPR003738">
    <property type="entry name" value="SRAP"/>
</dbReference>
<protein>
    <submittedName>
        <fullName evidence="1">Uncharacterized protein</fullName>
    </submittedName>
</protein>
<evidence type="ECO:0000313" key="1">
    <source>
        <dbReference type="EMBL" id="ATD62484.1"/>
    </source>
</evidence>
<dbReference type="Gene3D" id="3.90.1680.10">
    <property type="entry name" value="SOS response associated peptidase-like"/>
    <property type="match status" value="1"/>
</dbReference>
<organism evidence="1 2">
    <name type="scientific">Janthinobacterium svalbardensis</name>
    <dbReference type="NCBI Taxonomy" id="368607"/>
    <lineage>
        <taxon>Bacteria</taxon>
        <taxon>Pseudomonadati</taxon>
        <taxon>Pseudomonadota</taxon>
        <taxon>Betaproteobacteria</taxon>
        <taxon>Burkholderiales</taxon>
        <taxon>Oxalobacteraceae</taxon>
        <taxon>Janthinobacterium</taxon>
    </lineage>
</organism>
<dbReference type="Pfam" id="PF02586">
    <property type="entry name" value="SRAP"/>
    <property type="match status" value="1"/>
</dbReference>
<reference evidence="1 2" key="1">
    <citation type="submission" date="2017-09" db="EMBL/GenBank/DDBJ databases">
        <title>Complete genome sequence of Janthinobacterium svalbardensis PAMC 27463.</title>
        <authorList>
            <person name="Cho Y.-J."/>
            <person name="Cho A."/>
            <person name="Kim O.-S."/>
            <person name="Lee J.-I."/>
        </authorList>
    </citation>
    <scope>NUCLEOTIDE SEQUENCE [LARGE SCALE GENOMIC DNA]</scope>
    <source>
        <strain evidence="1 2">PAMC 27463</strain>
    </source>
</reference>
<keyword evidence="2" id="KW-1185">Reference proteome</keyword>
<dbReference type="GO" id="GO:0003697">
    <property type="term" value="F:single-stranded DNA binding"/>
    <property type="evidence" value="ECO:0007669"/>
    <property type="project" value="InterPro"/>
</dbReference>
<dbReference type="SUPFAM" id="SSF143081">
    <property type="entry name" value="BB1717-like"/>
    <property type="match status" value="1"/>
</dbReference>
<accession>A0A290X024</accession>
<dbReference type="AlphaFoldDB" id="A0A290X024"/>
<dbReference type="Proteomes" id="UP000218437">
    <property type="component" value="Chromosome"/>
</dbReference>
<dbReference type="InterPro" id="IPR036590">
    <property type="entry name" value="SRAP-like"/>
</dbReference>